<dbReference type="PANTHER" id="PTHR24104">
    <property type="entry name" value="E3 UBIQUITIN-PROTEIN LIGASE NHLRC1-RELATED"/>
    <property type="match status" value="1"/>
</dbReference>
<comment type="caution">
    <text evidence="1">The sequence shown here is derived from an EMBL/GenBank/DDBJ whole genome shotgun (WGS) entry which is preliminary data.</text>
</comment>
<dbReference type="Proteomes" id="UP000718564">
    <property type="component" value="Unassembled WGS sequence"/>
</dbReference>
<dbReference type="RefSeq" id="WP_169157998.1">
    <property type="nucleotide sequence ID" value="NZ_CAWPJE010000328.1"/>
</dbReference>
<protein>
    <recommendedName>
        <fullName evidence="3">NHL repeat-containing protein</fullName>
    </recommendedName>
</protein>
<accession>A0ABX1PED5</accession>
<evidence type="ECO:0000313" key="2">
    <source>
        <dbReference type="Proteomes" id="UP000718564"/>
    </source>
</evidence>
<dbReference type="InterPro" id="IPR050952">
    <property type="entry name" value="TRIM-NHL_E3_ligases"/>
</dbReference>
<organism evidence="1 2">
    <name type="scientific">Brasilonema bromeliae SPC951</name>
    <dbReference type="NCBI Taxonomy" id="385972"/>
    <lineage>
        <taxon>Bacteria</taxon>
        <taxon>Bacillati</taxon>
        <taxon>Cyanobacteriota</taxon>
        <taxon>Cyanophyceae</taxon>
        <taxon>Nostocales</taxon>
        <taxon>Scytonemataceae</taxon>
        <taxon>Brasilonema</taxon>
        <taxon>Bromeliae group (in: Brasilonema)</taxon>
    </lineage>
</organism>
<name>A0ABX1PED5_9CYAN</name>
<dbReference type="SUPFAM" id="SSF101898">
    <property type="entry name" value="NHL repeat"/>
    <property type="match status" value="1"/>
</dbReference>
<dbReference type="EMBL" id="QMEB01000321">
    <property type="protein sequence ID" value="NMG22815.1"/>
    <property type="molecule type" value="Genomic_DNA"/>
</dbReference>
<evidence type="ECO:0008006" key="3">
    <source>
        <dbReference type="Google" id="ProtNLM"/>
    </source>
</evidence>
<evidence type="ECO:0000313" key="1">
    <source>
        <dbReference type="EMBL" id="NMG22815.1"/>
    </source>
</evidence>
<keyword evidence="2" id="KW-1185">Reference proteome</keyword>
<gene>
    <name evidence="1" type="ORF">DP116_26610</name>
</gene>
<dbReference type="PANTHER" id="PTHR24104:SF25">
    <property type="entry name" value="PROTEIN LIN-41"/>
    <property type="match status" value="1"/>
</dbReference>
<dbReference type="Gene3D" id="2.120.10.30">
    <property type="entry name" value="TolB, C-terminal domain"/>
    <property type="match status" value="1"/>
</dbReference>
<dbReference type="InterPro" id="IPR011042">
    <property type="entry name" value="6-blade_b-propeller_TolB-like"/>
</dbReference>
<reference evidence="1 2" key="1">
    <citation type="submission" date="2018-06" db="EMBL/GenBank/DDBJ databases">
        <title>Comparative genomics of Brasilonema spp. strains.</title>
        <authorList>
            <person name="Alvarenga D.O."/>
            <person name="Fiore M.F."/>
            <person name="Varani A.M."/>
        </authorList>
    </citation>
    <scope>NUCLEOTIDE SEQUENCE [LARGE SCALE GENOMIC DNA]</scope>
    <source>
        <strain evidence="1 2">SPC951</strain>
    </source>
</reference>
<proteinExistence type="predicted"/>
<sequence>MNTPTKMTLTPKDATEAVKVSQLSPFLLQGAEVILGKTLELGQLATPVVPSSREMFGPRGACLISETGPLWVSDTGHHRLLGWRNVPTQDSQPADWVIGQPDFNHEGQNAKGSPGRATLSVPTGICACGEGLAVADAWNHRVLIWKKLPEDSNVPADLVLGQTHFTDNEPNRGTQQAAANTLNWCYGVFYHQGKFFVADTGNRRVLIWHQLPEENGQPADVVLGQHDMMSRDENGGDTASASSMRWCHDITVWEENLVVTDAGNNRVMIWQGIPTENNASCAVVLGQKTFDSVEMNQGVYFPSANSLSMPYGVAAAGEWLFVADTANSRILGWKKPQSIFSLHGSECHAIAGQIDFQRKGENRDFGLAKRDSLNWSYGIKVCGKTAVIADSGNNRVLLWKITTKELSNS</sequence>